<name>A0A420VGB7_9BACI</name>
<dbReference type="EMBL" id="AZRV01000017">
    <property type="protein sequence ID" value="RKO62458.1"/>
    <property type="molecule type" value="Genomic_DNA"/>
</dbReference>
<dbReference type="Proteomes" id="UP000286235">
    <property type="component" value="Unassembled WGS sequence"/>
</dbReference>
<reference evidence="2 3" key="1">
    <citation type="submission" date="2013-12" db="EMBL/GenBank/DDBJ databases">
        <title>Genome and proteome characterization of Caldibacillus debilis GB1 derived from a cellulolytic aero-tolerant co-culture.</title>
        <authorList>
            <person name="Wushke S.T."/>
            <person name="Zhang X."/>
            <person name="Fristensky B."/>
            <person name="Wilkins J.A."/>
            <person name="Levin D.B."/>
            <person name="Sparling R."/>
        </authorList>
    </citation>
    <scope>NUCLEOTIDE SEQUENCE [LARGE SCALE GENOMIC DNA]</scope>
    <source>
        <strain evidence="2 3">GB1</strain>
    </source>
</reference>
<keyword evidence="3" id="KW-1185">Reference proteome</keyword>
<evidence type="ECO:0000313" key="3">
    <source>
        <dbReference type="Proteomes" id="UP000286235"/>
    </source>
</evidence>
<gene>
    <name evidence="2" type="ORF">Cdeb_03286</name>
</gene>
<organism evidence="2 3">
    <name type="scientific">Caldibacillus debilis GB1</name>
    <dbReference type="NCBI Taxonomy" id="1339248"/>
    <lineage>
        <taxon>Bacteria</taxon>
        <taxon>Bacillati</taxon>
        <taxon>Bacillota</taxon>
        <taxon>Bacilli</taxon>
        <taxon>Bacillales</taxon>
        <taxon>Bacillaceae</taxon>
        <taxon>Caldibacillus</taxon>
    </lineage>
</organism>
<evidence type="ECO:0000313" key="2">
    <source>
        <dbReference type="EMBL" id="RKO62458.1"/>
    </source>
</evidence>
<sequence>MGIKENQAAKRQRFHFFRFADGEIRESRRAAINFPEAERRIFGKIFQKTAGTGTARVANGADRPNASFEHHQTG</sequence>
<feature type="region of interest" description="Disordered" evidence="1">
    <location>
        <begin position="52"/>
        <end position="74"/>
    </location>
</feature>
<accession>A0A420VGB7</accession>
<comment type="caution">
    <text evidence="2">The sequence shown here is derived from an EMBL/GenBank/DDBJ whole genome shotgun (WGS) entry which is preliminary data.</text>
</comment>
<protein>
    <submittedName>
        <fullName evidence="2">Uncharacterized protein</fullName>
    </submittedName>
</protein>
<evidence type="ECO:0000256" key="1">
    <source>
        <dbReference type="SAM" id="MobiDB-lite"/>
    </source>
</evidence>
<proteinExistence type="predicted"/>
<dbReference type="AlphaFoldDB" id="A0A420VGB7"/>